<dbReference type="InterPro" id="IPR029058">
    <property type="entry name" value="AB_hydrolase_fold"/>
</dbReference>
<evidence type="ECO:0008006" key="3">
    <source>
        <dbReference type="Google" id="ProtNLM"/>
    </source>
</evidence>
<dbReference type="HOGENOM" id="CLU_070118_0_0_1"/>
<sequence length="268" mass="30125">MPFVKVSTSTGNIKFHYTIGTPTCSNAKTINAGLPVLLFFHALAFHNVFHSPFGDPLLRKFNLVTFDLRYHGETTCDTLPNKYEAEEAAEEALALMDALQLPPCHFIAMQIVVTKPEKALSILLMSHLCLEEVRTEMNNLWYSPHPEAQSDVAFPGYSQFAFGGELSNLALALASYCHSCNLKNWDSDHSIEYTLATYKFVIRRRDYSQDALSWIACPVKLLHGGNNFAYPESYMQELVHNLQQAGVNVSWLTVPNAPHYLCLEHGPQ</sequence>
<evidence type="ECO:0000313" key="2">
    <source>
        <dbReference type="Proteomes" id="UP000053593"/>
    </source>
</evidence>
<dbReference type="AlphaFoldDB" id="A0A0D0C8F0"/>
<reference evidence="1 2" key="1">
    <citation type="submission" date="2014-04" db="EMBL/GenBank/DDBJ databases">
        <title>Evolutionary Origins and Diversification of the Mycorrhizal Mutualists.</title>
        <authorList>
            <consortium name="DOE Joint Genome Institute"/>
            <consortium name="Mycorrhizal Genomics Consortium"/>
            <person name="Kohler A."/>
            <person name="Kuo A."/>
            <person name="Nagy L.G."/>
            <person name="Floudas D."/>
            <person name="Copeland A."/>
            <person name="Barry K.W."/>
            <person name="Cichocki N."/>
            <person name="Veneault-Fourrey C."/>
            <person name="LaButti K."/>
            <person name="Lindquist E.A."/>
            <person name="Lipzen A."/>
            <person name="Lundell T."/>
            <person name="Morin E."/>
            <person name="Murat C."/>
            <person name="Riley R."/>
            <person name="Ohm R."/>
            <person name="Sun H."/>
            <person name="Tunlid A."/>
            <person name="Henrissat B."/>
            <person name="Grigoriev I.V."/>
            <person name="Hibbett D.S."/>
            <person name="Martin F."/>
        </authorList>
    </citation>
    <scope>NUCLEOTIDE SEQUENCE [LARGE SCALE GENOMIC DNA]</scope>
    <source>
        <strain evidence="1 2">FD-317 M1</strain>
    </source>
</reference>
<gene>
    <name evidence="1" type="ORF">GYMLUDRAFT_1024069</name>
</gene>
<proteinExistence type="predicted"/>
<dbReference type="Proteomes" id="UP000053593">
    <property type="component" value="Unassembled WGS sequence"/>
</dbReference>
<dbReference type="Gene3D" id="3.40.50.1820">
    <property type="entry name" value="alpha/beta hydrolase"/>
    <property type="match status" value="2"/>
</dbReference>
<keyword evidence="2" id="KW-1185">Reference proteome</keyword>
<evidence type="ECO:0000313" key="1">
    <source>
        <dbReference type="EMBL" id="KIK54232.1"/>
    </source>
</evidence>
<dbReference type="EMBL" id="KN834818">
    <property type="protein sequence ID" value="KIK54232.1"/>
    <property type="molecule type" value="Genomic_DNA"/>
</dbReference>
<dbReference type="OrthoDB" id="19657at2759"/>
<protein>
    <recommendedName>
        <fullName evidence="3">Alpha/beta-hydrolase</fullName>
    </recommendedName>
</protein>
<accession>A0A0D0C8F0</accession>
<organism evidence="1 2">
    <name type="scientific">Collybiopsis luxurians FD-317 M1</name>
    <dbReference type="NCBI Taxonomy" id="944289"/>
    <lineage>
        <taxon>Eukaryota</taxon>
        <taxon>Fungi</taxon>
        <taxon>Dikarya</taxon>
        <taxon>Basidiomycota</taxon>
        <taxon>Agaricomycotina</taxon>
        <taxon>Agaricomycetes</taxon>
        <taxon>Agaricomycetidae</taxon>
        <taxon>Agaricales</taxon>
        <taxon>Marasmiineae</taxon>
        <taxon>Omphalotaceae</taxon>
        <taxon>Collybiopsis</taxon>
        <taxon>Collybiopsis luxurians</taxon>
    </lineage>
</organism>
<dbReference type="SUPFAM" id="SSF53474">
    <property type="entry name" value="alpha/beta-Hydrolases"/>
    <property type="match status" value="1"/>
</dbReference>
<name>A0A0D0C8F0_9AGAR</name>